<evidence type="ECO:0000313" key="1">
    <source>
        <dbReference type="EMBL" id="KAF8415408.1"/>
    </source>
</evidence>
<reference evidence="1" key="2">
    <citation type="journal article" date="2020" name="Nat. Commun.">
        <title>Large-scale genome sequencing of mycorrhizal fungi provides insights into the early evolution of symbiotic traits.</title>
        <authorList>
            <person name="Miyauchi S."/>
            <person name="Kiss E."/>
            <person name="Kuo A."/>
            <person name="Drula E."/>
            <person name="Kohler A."/>
            <person name="Sanchez-Garcia M."/>
            <person name="Morin E."/>
            <person name="Andreopoulos B."/>
            <person name="Barry K.W."/>
            <person name="Bonito G."/>
            <person name="Buee M."/>
            <person name="Carver A."/>
            <person name="Chen C."/>
            <person name="Cichocki N."/>
            <person name="Clum A."/>
            <person name="Culley D."/>
            <person name="Crous P.W."/>
            <person name="Fauchery L."/>
            <person name="Girlanda M."/>
            <person name="Hayes R.D."/>
            <person name="Keri Z."/>
            <person name="LaButti K."/>
            <person name="Lipzen A."/>
            <person name="Lombard V."/>
            <person name="Magnuson J."/>
            <person name="Maillard F."/>
            <person name="Murat C."/>
            <person name="Nolan M."/>
            <person name="Ohm R.A."/>
            <person name="Pangilinan J."/>
            <person name="Pereira M.F."/>
            <person name="Perotto S."/>
            <person name="Peter M."/>
            <person name="Pfister S."/>
            <person name="Riley R."/>
            <person name="Sitrit Y."/>
            <person name="Stielow J.B."/>
            <person name="Szollosi G."/>
            <person name="Zifcakova L."/>
            <person name="Stursova M."/>
            <person name="Spatafora J.W."/>
            <person name="Tedersoo L."/>
            <person name="Vaario L.M."/>
            <person name="Yamada A."/>
            <person name="Yan M."/>
            <person name="Wang P."/>
            <person name="Xu J."/>
            <person name="Bruns T."/>
            <person name="Baldrian P."/>
            <person name="Vilgalys R."/>
            <person name="Dunand C."/>
            <person name="Henrissat B."/>
            <person name="Grigoriev I.V."/>
            <person name="Hibbett D."/>
            <person name="Nagy L.G."/>
            <person name="Martin F.M."/>
        </authorList>
    </citation>
    <scope>NUCLEOTIDE SEQUENCE</scope>
    <source>
        <strain evidence="1">BED1</strain>
    </source>
</reference>
<gene>
    <name evidence="1" type="ORF">L210DRAFT_939854</name>
</gene>
<protein>
    <submittedName>
        <fullName evidence="1">Uncharacterized protein</fullName>
    </submittedName>
</protein>
<comment type="caution">
    <text evidence="1">The sequence shown here is derived from an EMBL/GenBank/DDBJ whole genome shotgun (WGS) entry which is preliminary data.</text>
</comment>
<feature type="non-terminal residue" evidence="1">
    <location>
        <position position="1"/>
    </location>
</feature>
<sequence length="85" mass="9467">MPKPGSFVLSPSVYSTAALARKSKGYDSQEIGTLLTRTIIPSDSLQQCARVPSRLMSWIREHSRAMTRYDRCSSWMSAADRASIV</sequence>
<name>A0AAD4BA70_BOLED</name>
<organism evidence="1 2">
    <name type="scientific">Boletus edulis BED1</name>
    <dbReference type="NCBI Taxonomy" id="1328754"/>
    <lineage>
        <taxon>Eukaryota</taxon>
        <taxon>Fungi</taxon>
        <taxon>Dikarya</taxon>
        <taxon>Basidiomycota</taxon>
        <taxon>Agaricomycotina</taxon>
        <taxon>Agaricomycetes</taxon>
        <taxon>Agaricomycetidae</taxon>
        <taxon>Boletales</taxon>
        <taxon>Boletineae</taxon>
        <taxon>Boletaceae</taxon>
        <taxon>Boletoideae</taxon>
        <taxon>Boletus</taxon>
    </lineage>
</organism>
<reference evidence="1" key="1">
    <citation type="submission" date="2019-10" db="EMBL/GenBank/DDBJ databases">
        <authorList>
            <consortium name="DOE Joint Genome Institute"/>
            <person name="Kuo A."/>
            <person name="Miyauchi S."/>
            <person name="Kiss E."/>
            <person name="Drula E."/>
            <person name="Kohler A."/>
            <person name="Sanchez-Garcia M."/>
            <person name="Andreopoulos B."/>
            <person name="Barry K.W."/>
            <person name="Bonito G."/>
            <person name="Buee M."/>
            <person name="Carver A."/>
            <person name="Chen C."/>
            <person name="Cichocki N."/>
            <person name="Clum A."/>
            <person name="Culley D."/>
            <person name="Crous P.W."/>
            <person name="Fauchery L."/>
            <person name="Girlanda M."/>
            <person name="Hayes R."/>
            <person name="Keri Z."/>
            <person name="LaButti K."/>
            <person name="Lipzen A."/>
            <person name="Lombard V."/>
            <person name="Magnuson J."/>
            <person name="Maillard F."/>
            <person name="Morin E."/>
            <person name="Murat C."/>
            <person name="Nolan M."/>
            <person name="Ohm R."/>
            <person name="Pangilinan J."/>
            <person name="Pereira M."/>
            <person name="Perotto S."/>
            <person name="Peter M."/>
            <person name="Riley R."/>
            <person name="Sitrit Y."/>
            <person name="Stielow B."/>
            <person name="Szollosi G."/>
            <person name="Zifcakova L."/>
            <person name="Stursova M."/>
            <person name="Spatafora J.W."/>
            <person name="Tedersoo L."/>
            <person name="Vaario L.-M."/>
            <person name="Yamada A."/>
            <person name="Yan M."/>
            <person name="Wang P."/>
            <person name="Xu J."/>
            <person name="Bruns T."/>
            <person name="Baldrian P."/>
            <person name="Vilgalys R."/>
            <person name="Henrissat B."/>
            <person name="Grigoriev I.V."/>
            <person name="Hibbett D."/>
            <person name="Nagy L.G."/>
            <person name="Martin F.M."/>
        </authorList>
    </citation>
    <scope>NUCLEOTIDE SEQUENCE</scope>
    <source>
        <strain evidence="1">BED1</strain>
    </source>
</reference>
<accession>A0AAD4BA70</accession>
<dbReference type="EMBL" id="WHUW01000332">
    <property type="protein sequence ID" value="KAF8415408.1"/>
    <property type="molecule type" value="Genomic_DNA"/>
</dbReference>
<evidence type="ECO:0000313" key="2">
    <source>
        <dbReference type="Proteomes" id="UP001194468"/>
    </source>
</evidence>
<keyword evidence="2" id="KW-1185">Reference proteome</keyword>
<proteinExistence type="predicted"/>
<dbReference type="AlphaFoldDB" id="A0AAD4BA70"/>
<dbReference type="Proteomes" id="UP001194468">
    <property type="component" value="Unassembled WGS sequence"/>
</dbReference>